<proteinExistence type="inferred from homology"/>
<dbReference type="FunFam" id="3.30.63.10:FF:000002">
    <property type="entry name" value="Guanylate kinase 1"/>
    <property type="match status" value="1"/>
</dbReference>
<evidence type="ECO:0000256" key="7">
    <source>
        <dbReference type="ARBA" id="ARBA00022840"/>
    </source>
</evidence>
<evidence type="ECO:0000259" key="10">
    <source>
        <dbReference type="PROSITE" id="PS50052"/>
    </source>
</evidence>
<keyword evidence="4 9" id="KW-0808">Transferase</keyword>
<evidence type="ECO:0000256" key="8">
    <source>
        <dbReference type="ARBA" id="ARBA00030128"/>
    </source>
</evidence>
<dbReference type="GO" id="GO:0004385">
    <property type="term" value="F:GMP kinase activity"/>
    <property type="evidence" value="ECO:0007669"/>
    <property type="project" value="UniProtKB-UniRule"/>
</dbReference>
<dbReference type="InterPro" id="IPR017665">
    <property type="entry name" value="Guanylate_kinase"/>
</dbReference>
<feature type="domain" description="Guanylate kinase-like" evidence="10">
    <location>
        <begin position="11"/>
        <end position="189"/>
    </location>
</feature>
<comment type="similarity">
    <text evidence="1 9">Belongs to the guanylate kinase family.</text>
</comment>
<dbReference type="HAMAP" id="MF_00328">
    <property type="entry name" value="Guanylate_kinase"/>
    <property type="match status" value="1"/>
</dbReference>
<dbReference type="STRING" id="847.BRW83_0659"/>
<reference evidence="11 12" key="1">
    <citation type="submission" date="2009-02" db="EMBL/GenBank/DDBJ databases">
        <title>The Genome Sequence of Oxalobacter formigenes OXCC13.</title>
        <authorList>
            <consortium name="The Broad Institute Genome Sequencing Platform"/>
            <person name="Ward D."/>
            <person name="Young S.K."/>
            <person name="Kodira C.D."/>
            <person name="Zeng Q."/>
            <person name="Koehrsen M."/>
            <person name="Alvarado L."/>
            <person name="Berlin A."/>
            <person name="Borenstein D."/>
            <person name="Chen Z."/>
            <person name="Engels R."/>
            <person name="Freedman E."/>
            <person name="Gellesch M."/>
            <person name="Goldberg J."/>
            <person name="Griggs A."/>
            <person name="Gujja S."/>
            <person name="Heiman D."/>
            <person name="Hepburn T."/>
            <person name="Howarth C."/>
            <person name="Jen D."/>
            <person name="Larson L."/>
            <person name="Lewis B."/>
            <person name="Mehta T."/>
            <person name="Park D."/>
            <person name="Pearson M."/>
            <person name="Roberts A."/>
            <person name="Saif S."/>
            <person name="Shea T."/>
            <person name="Shenoy N."/>
            <person name="Sisk P."/>
            <person name="Stolte C."/>
            <person name="Sykes S."/>
            <person name="Walk T."/>
            <person name="White J."/>
            <person name="Yandava C."/>
            <person name="Allison M.J."/>
            <person name="Lander E."/>
            <person name="Nusbaum C."/>
            <person name="Galagan J."/>
            <person name="Birren B."/>
        </authorList>
    </citation>
    <scope>NUCLEOTIDE SEQUENCE [LARGE SCALE GENOMIC DNA]</scope>
    <source>
        <strain evidence="11 12">OXCC13</strain>
    </source>
</reference>
<evidence type="ECO:0000256" key="1">
    <source>
        <dbReference type="ARBA" id="ARBA00005790"/>
    </source>
</evidence>
<dbReference type="GeneID" id="77134566"/>
<evidence type="ECO:0000256" key="2">
    <source>
        <dbReference type="ARBA" id="ARBA00012961"/>
    </source>
</evidence>
<dbReference type="SUPFAM" id="SSF52540">
    <property type="entry name" value="P-loop containing nucleoside triphosphate hydrolases"/>
    <property type="match status" value="1"/>
</dbReference>
<accession>C3XB41</accession>
<dbReference type="Pfam" id="PF00625">
    <property type="entry name" value="Guanylate_kin"/>
    <property type="match status" value="1"/>
</dbReference>
<evidence type="ECO:0000256" key="5">
    <source>
        <dbReference type="ARBA" id="ARBA00022741"/>
    </source>
</evidence>
<dbReference type="PANTHER" id="PTHR23117">
    <property type="entry name" value="GUANYLATE KINASE-RELATED"/>
    <property type="match status" value="1"/>
</dbReference>
<comment type="subcellular location">
    <subcellularLocation>
        <location evidence="9">Cytoplasm</location>
    </subcellularLocation>
</comment>
<sequence>MVQPAQAVSGSSLITVTAPSGAGKSSLLAALIQADSSLRLSVSHTTRQPRPGEQNGREYHFTTVDDFKKRLKEGEFLEHAEVHGNFYGTSRVAVLNQLNEGYDTILEIDWQGAHQIRRLFPETVSIFILPPSITALEERLNKRGQDSQEIIKQRIAAADEEIRHASEFDYVIINNKFDQALSKLAAIVQTARCRLTRQAIKNRDLFEQFGINCCNNQ</sequence>
<dbReference type="InterPro" id="IPR008145">
    <property type="entry name" value="GK/Ca_channel_bsu"/>
</dbReference>
<keyword evidence="7 9" id="KW-0067">ATP-binding</keyword>
<dbReference type="RefSeq" id="WP_005881552.1">
    <property type="nucleotide sequence ID" value="NZ_CP019430.1"/>
</dbReference>
<dbReference type="EMBL" id="GG658170">
    <property type="protein sequence ID" value="EEO30417.1"/>
    <property type="molecule type" value="Genomic_DNA"/>
</dbReference>
<dbReference type="SMART" id="SM00072">
    <property type="entry name" value="GuKc"/>
    <property type="match status" value="1"/>
</dbReference>
<dbReference type="InterPro" id="IPR020590">
    <property type="entry name" value="Guanylate_kinase_CS"/>
</dbReference>
<dbReference type="PANTHER" id="PTHR23117:SF13">
    <property type="entry name" value="GUANYLATE KINASE"/>
    <property type="match status" value="1"/>
</dbReference>
<evidence type="ECO:0000256" key="4">
    <source>
        <dbReference type="ARBA" id="ARBA00022679"/>
    </source>
</evidence>
<keyword evidence="5 9" id="KW-0547">Nucleotide-binding</keyword>
<keyword evidence="6 9" id="KW-0418">Kinase</keyword>
<dbReference type="EC" id="2.7.4.8" evidence="2 9"/>
<dbReference type="PROSITE" id="PS50052">
    <property type="entry name" value="GUANYLATE_KINASE_2"/>
    <property type="match status" value="1"/>
</dbReference>
<dbReference type="GO" id="GO:0005829">
    <property type="term" value="C:cytosol"/>
    <property type="evidence" value="ECO:0007669"/>
    <property type="project" value="TreeGrafter"/>
</dbReference>
<evidence type="ECO:0000313" key="12">
    <source>
        <dbReference type="Proteomes" id="UP000005089"/>
    </source>
</evidence>
<dbReference type="GO" id="GO:0005524">
    <property type="term" value="F:ATP binding"/>
    <property type="evidence" value="ECO:0007669"/>
    <property type="project" value="UniProtKB-UniRule"/>
</dbReference>
<dbReference type="InterPro" id="IPR027417">
    <property type="entry name" value="P-loop_NTPase"/>
</dbReference>
<dbReference type="NCBIfam" id="TIGR03263">
    <property type="entry name" value="guanyl_kin"/>
    <property type="match status" value="1"/>
</dbReference>
<dbReference type="Proteomes" id="UP000005089">
    <property type="component" value="Unassembled WGS sequence"/>
</dbReference>
<dbReference type="PROSITE" id="PS00856">
    <property type="entry name" value="GUANYLATE_KINASE_1"/>
    <property type="match status" value="1"/>
</dbReference>
<dbReference type="AlphaFoldDB" id="C3XB41"/>
<feature type="binding site" evidence="9">
    <location>
        <begin position="18"/>
        <end position="25"/>
    </location>
    <ligand>
        <name>ATP</name>
        <dbReference type="ChEBI" id="CHEBI:30616"/>
    </ligand>
</feature>
<dbReference type="InterPro" id="IPR008144">
    <property type="entry name" value="Guanylate_kin-like_dom"/>
</dbReference>
<organism evidence="11 12">
    <name type="scientific">Oxalobacter formigenes OXCC13</name>
    <dbReference type="NCBI Taxonomy" id="556269"/>
    <lineage>
        <taxon>Bacteria</taxon>
        <taxon>Pseudomonadati</taxon>
        <taxon>Pseudomonadota</taxon>
        <taxon>Betaproteobacteria</taxon>
        <taxon>Burkholderiales</taxon>
        <taxon>Oxalobacteraceae</taxon>
        <taxon>Oxalobacter</taxon>
    </lineage>
</organism>
<dbReference type="OrthoDB" id="9808150at2"/>
<dbReference type="CDD" id="cd00071">
    <property type="entry name" value="GMPK"/>
    <property type="match status" value="1"/>
</dbReference>
<evidence type="ECO:0000256" key="9">
    <source>
        <dbReference type="HAMAP-Rule" id="MF_00328"/>
    </source>
</evidence>
<keyword evidence="9" id="KW-0963">Cytoplasm</keyword>
<keyword evidence="12" id="KW-1185">Reference proteome</keyword>
<protein>
    <recommendedName>
        <fullName evidence="3 9">Guanylate kinase</fullName>
        <ecNumber evidence="2 9">2.7.4.8</ecNumber>
    </recommendedName>
    <alternativeName>
        <fullName evidence="8 9">GMP kinase</fullName>
    </alternativeName>
</protein>
<dbReference type="Gene3D" id="3.40.50.300">
    <property type="entry name" value="P-loop containing nucleotide triphosphate hydrolases"/>
    <property type="match status" value="1"/>
</dbReference>
<dbReference type="eggNOG" id="COG0194">
    <property type="taxonomic scope" value="Bacteria"/>
</dbReference>
<dbReference type="Gene3D" id="3.30.63.10">
    <property type="entry name" value="Guanylate Kinase phosphate binding domain"/>
    <property type="match status" value="1"/>
</dbReference>
<gene>
    <name evidence="9 11" type="primary">gmk</name>
    <name evidence="11" type="ORF">OFBG_01445</name>
</gene>
<comment type="function">
    <text evidence="9">Essential for recycling GMP and indirectly, cGMP.</text>
</comment>
<comment type="catalytic activity">
    <reaction evidence="9">
        <text>GMP + ATP = GDP + ADP</text>
        <dbReference type="Rhea" id="RHEA:20780"/>
        <dbReference type="ChEBI" id="CHEBI:30616"/>
        <dbReference type="ChEBI" id="CHEBI:58115"/>
        <dbReference type="ChEBI" id="CHEBI:58189"/>
        <dbReference type="ChEBI" id="CHEBI:456216"/>
        <dbReference type="EC" id="2.7.4.8"/>
    </reaction>
</comment>
<dbReference type="HOGENOM" id="CLU_001715_1_2_4"/>
<evidence type="ECO:0000313" key="11">
    <source>
        <dbReference type="EMBL" id="EEO30417.1"/>
    </source>
</evidence>
<name>C3XB41_OXAFO</name>
<evidence type="ECO:0000256" key="6">
    <source>
        <dbReference type="ARBA" id="ARBA00022777"/>
    </source>
</evidence>
<evidence type="ECO:0000256" key="3">
    <source>
        <dbReference type="ARBA" id="ARBA00016296"/>
    </source>
</evidence>